<accession>A0A6N0HYY2</accession>
<dbReference type="InterPro" id="IPR012434">
    <property type="entry name" value="DUF1631"/>
</dbReference>
<dbReference type="Pfam" id="PF07793">
    <property type="entry name" value="DUF1631"/>
    <property type="match status" value="1"/>
</dbReference>
<dbReference type="Proteomes" id="UP000509658">
    <property type="component" value="Chromosome"/>
</dbReference>
<evidence type="ECO:0000313" key="1">
    <source>
        <dbReference type="EMBL" id="QKQ27580.1"/>
    </source>
</evidence>
<gene>
    <name evidence="1" type="ORF">HUE57_15760</name>
</gene>
<name>A0A6N0HYY2_9GAMM</name>
<organism evidence="1 2">
    <name type="scientific">Candidatus Reidiella endopervernicosa</name>
    <dbReference type="NCBI Taxonomy" id="2738883"/>
    <lineage>
        <taxon>Bacteria</taxon>
        <taxon>Pseudomonadati</taxon>
        <taxon>Pseudomonadota</taxon>
        <taxon>Gammaproteobacteria</taxon>
        <taxon>Candidatus Reidiella</taxon>
    </lineage>
</organism>
<dbReference type="AlphaFoldDB" id="A0A6N0HYY2"/>
<protein>
    <submittedName>
        <fullName evidence="1">DUF1631 family protein</fullName>
    </submittedName>
</protein>
<dbReference type="RefSeq" id="WP_174673501.1">
    <property type="nucleotide sequence ID" value="NZ_CP054491.1"/>
</dbReference>
<evidence type="ECO:0000313" key="2">
    <source>
        <dbReference type="Proteomes" id="UP000509658"/>
    </source>
</evidence>
<dbReference type="KEGG" id="rev:HUE57_15760"/>
<proteinExistence type="predicted"/>
<keyword evidence="2" id="KW-1185">Reference proteome</keyword>
<reference evidence="1 2" key="1">
    <citation type="submission" date="2020-05" db="EMBL/GenBank/DDBJ databases">
        <title>Horizontal transmission and recombination maintain forever young bacterial symbiont genomes.</title>
        <authorList>
            <person name="Russell S.L."/>
            <person name="Pepper-Tunick E."/>
            <person name="Svedberg J."/>
            <person name="Byrne A."/>
            <person name="Ruelas Castillo J."/>
            <person name="Vollmers C."/>
            <person name="Beinart R.A."/>
            <person name="Corbett-Detig R."/>
        </authorList>
    </citation>
    <scope>NUCLEOTIDE SEQUENCE [LARGE SCALE GENOMIC DNA]</scope>
    <source>
        <strain evidence="1">Santa_Monica_outfall</strain>
    </source>
</reference>
<dbReference type="EMBL" id="CP054491">
    <property type="protein sequence ID" value="QKQ27580.1"/>
    <property type="molecule type" value="Genomic_DNA"/>
</dbReference>
<sequence>MKQLLVGKKVPEPVKRIIESAWRQVLTLIYMRKGEGSEWNEAMELTRTLAEKSGQSDTPEYERLEMVERAESLVSEYHCNHLCEKGCDRAAQFDRTAQQ</sequence>